<feature type="region of interest" description="Disordered" evidence="1">
    <location>
        <begin position="35"/>
        <end position="56"/>
    </location>
</feature>
<proteinExistence type="predicted"/>
<organism evidence="2 3">
    <name type="scientific">Puccinia graminis f. sp. tritici</name>
    <dbReference type="NCBI Taxonomy" id="56615"/>
    <lineage>
        <taxon>Eukaryota</taxon>
        <taxon>Fungi</taxon>
        <taxon>Dikarya</taxon>
        <taxon>Basidiomycota</taxon>
        <taxon>Pucciniomycotina</taxon>
        <taxon>Pucciniomycetes</taxon>
        <taxon>Pucciniales</taxon>
        <taxon>Pucciniaceae</taxon>
        <taxon>Puccinia</taxon>
    </lineage>
</organism>
<protein>
    <submittedName>
        <fullName evidence="2">Uncharacterized protein</fullName>
    </submittedName>
</protein>
<reference evidence="2 3" key="1">
    <citation type="submission" date="2019-05" db="EMBL/GenBank/DDBJ databases">
        <title>Emergence of the Ug99 lineage of the wheat stem rust pathogen through somatic hybridization.</title>
        <authorList>
            <person name="Li F."/>
            <person name="Upadhyaya N.M."/>
            <person name="Sperschneider J."/>
            <person name="Matny O."/>
            <person name="Nguyen-Phuc H."/>
            <person name="Mago R."/>
            <person name="Raley C."/>
            <person name="Miller M.E."/>
            <person name="Silverstein K.A.T."/>
            <person name="Henningsen E."/>
            <person name="Hirsch C.D."/>
            <person name="Visser B."/>
            <person name="Pretorius Z.A."/>
            <person name="Steffenson B.J."/>
            <person name="Schwessinger B."/>
            <person name="Dodds P.N."/>
            <person name="Figueroa M."/>
        </authorList>
    </citation>
    <scope>NUCLEOTIDE SEQUENCE [LARGE SCALE GENOMIC DNA]</scope>
    <source>
        <strain evidence="2 3">Ug99</strain>
    </source>
</reference>
<feature type="compositionally biased region" description="Low complexity" evidence="1">
    <location>
        <begin position="149"/>
        <end position="163"/>
    </location>
</feature>
<name>A0A5B0SCX6_PUCGR</name>
<evidence type="ECO:0000313" key="2">
    <source>
        <dbReference type="EMBL" id="KAA1135359.1"/>
    </source>
</evidence>
<feature type="region of interest" description="Disordered" evidence="1">
    <location>
        <begin position="96"/>
        <end position="192"/>
    </location>
</feature>
<accession>A0A5B0SCX6</accession>
<dbReference type="Proteomes" id="UP000325313">
    <property type="component" value="Unassembled WGS sequence"/>
</dbReference>
<dbReference type="EMBL" id="VDEP01000039">
    <property type="protein sequence ID" value="KAA1135359.1"/>
    <property type="molecule type" value="Genomic_DNA"/>
</dbReference>
<evidence type="ECO:0000256" key="1">
    <source>
        <dbReference type="SAM" id="MobiDB-lite"/>
    </source>
</evidence>
<evidence type="ECO:0000313" key="3">
    <source>
        <dbReference type="Proteomes" id="UP000325313"/>
    </source>
</evidence>
<dbReference type="AlphaFoldDB" id="A0A5B0SCX6"/>
<sequence length="192" mass="20375">MAAKWAPPHTGRANKAPGPLLVFIFSRDRISDLIQLSPPHRPSDRRTGPSLSSSSDSTSAIAICFVCVFGSSLPTWQPLGCQVGCTPSSLRHKLTIPVPPEPTDPPTHGRAIIAPTPPRPLHPKATRRSPEPDHSSSSKTKRTPRPSDQRSGPCSSSSSEGHSAIANRDTPNRSDLAARSNNAPAPAPSPQQ</sequence>
<gene>
    <name evidence="2" type="ORF">PGTUg99_017058</name>
</gene>
<comment type="caution">
    <text evidence="2">The sequence shown here is derived from an EMBL/GenBank/DDBJ whole genome shotgun (WGS) entry which is preliminary data.</text>
</comment>